<dbReference type="Proteomes" id="UP000008561">
    <property type="component" value="Chromosome"/>
</dbReference>
<gene>
    <name evidence="2" type="ordered locus">Dole_0891</name>
</gene>
<dbReference type="RefSeq" id="WP_012174319.1">
    <property type="nucleotide sequence ID" value="NC_009943.1"/>
</dbReference>
<evidence type="ECO:0000313" key="2">
    <source>
        <dbReference type="EMBL" id="ABW66701.1"/>
    </source>
</evidence>
<keyword evidence="3" id="KW-1185">Reference proteome</keyword>
<dbReference type="InterPro" id="IPR010327">
    <property type="entry name" value="FldB/FldC_alpha/beta"/>
</dbReference>
<dbReference type="Gene3D" id="1.20.1270.370">
    <property type="match status" value="1"/>
</dbReference>
<evidence type="ECO:0000313" key="3">
    <source>
        <dbReference type="Proteomes" id="UP000008561"/>
    </source>
</evidence>
<protein>
    <submittedName>
        <fullName evidence="2">2-hydroxyglutaryl-CoA dehydratase D-component</fullName>
    </submittedName>
</protein>
<dbReference type="PANTHER" id="PTHR30548:SF1">
    <property type="entry name" value="DEHYDRATASE SUBUNIT MJ0007-RELATED"/>
    <property type="match status" value="1"/>
</dbReference>
<dbReference type="STRING" id="96561.Dole_0891"/>
<sequence length="373" mass="41794">MDFIDKHVAAIETDFVASWKADGGKVLGYACVATPVEMITAFKVLPYRLRALGFGETDMADARLSRFNCSFCRSCLQLGLTGAYDFLDGMIETNGCDHIRGMVENWKYARGFDFFHYLKVPHLTDASSLAFFTEELALFREALGAFSGRTVSDDDLFAEIKRQDGIRRKLRTVYAIREREKPGITGVEALKVFLAGTALPPDVFEDLLDRVIQERTHHDVGPVRARLLLGGSATDEVDFVRDMEDLGGLVVSDMLCFGSRAFWQHTPQMNGSPEDVLARMYLENLVCPRMFSEFPARRAYLLEAVRRARVDGVVLVHNKFCDIHGVDNVQLRMALEEAGVPVLQLEKEYGAKADAGRMRTRVQAFLEQIGNAS</sequence>
<dbReference type="Gene3D" id="3.40.50.11900">
    <property type="match status" value="1"/>
</dbReference>
<organism evidence="2 3">
    <name type="scientific">Desulfosudis oleivorans (strain DSM 6200 / JCM 39069 / Hxd3)</name>
    <name type="common">Desulfococcus oleovorans</name>
    <dbReference type="NCBI Taxonomy" id="96561"/>
    <lineage>
        <taxon>Bacteria</taxon>
        <taxon>Pseudomonadati</taxon>
        <taxon>Thermodesulfobacteriota</taxon>
        <taxon>Desulfobacteria</taxon>
        <taxon>Desulfobacterales</taxon>
        <taxon>Desulfosudaceae</taxon>
        <taxon>Desulfosudis</taxon>
    </lineage>
</organism>
<reference evidence="2 3" key="1">
    <citation type="submission" date="2007-10" db="EMBL/GenBank/DDBJ databases">
        <title>Complete sequence of Desulfococcus oleovorans Hxd3.</title>
        <authorList>
            <consortium name="US DOE Joint Genome Institute"/>
            <person name="Copeland A."/>
            <person name="Lucas S."/>
            <person name="Lapidus A."/>
            <person name="Barry K."/>
            <person name="Glavina del Rio T."/>
            <person name="Dalin E."/>
            <person name="Tice H."/>
            <person name="Pitluck S."/>
            <person name="Kiss H."/>
            <person name="Brettin T."/>
            <person name="Bruce D."/>
            <person name="Detter J.C."/>
            <person name="Han C."/>
            <person name="Schmutz J."/>
            <person name="Larimer F."/>
            <person name="Land M."/>
            <person name="Hauser L."/>
            <person name="Kyrpides N."/>
            <person name="Kim E."/>
            <person name="Wawrik B."/>
            <person name="Richardson P."/>
        </authorList>
    </citation>
    <scope>NUCLEOTIDE SEQUENCE [LARGE SCALE GENOMIC DNA]</scope>
    <source>
        <strain evidence="3">DSM 6200 / JCM 39069 / Hxd3</strain>
    </source>
</reference>
<dbReference type="PANTHER" id="PTHR30548">
    <property type="entry name" value="2-HYDROXYGLUTARYL-COA DEHYDRATASE, D-COMPONENT-RELATED"/>
    <property type="match status" value="1"/>
</dbReference>
<evidence type="ECO:0000256" key="1">
    <source>
        <dbReference type="ARBA" id="ARBA00005806"/>
    </source>
</evidence>
<dbReference type="Gene3D" id="3.40.50.11890">
    <property type="match status" value="1"/>
</dbReference>
<dbReference type="Pfam" id="PF06050">
    <property type="entry name" value="HGD-D"/>
    <property type="match status" value="1"/>
</dbReference>
<dbReference type="OrthoDB" id="9810278at2"/>
<comment type="similarity">
    <text evidence="1">Belongs to the FldB/FldC dehydratase alpha/beta subunit family.</text>
</comment>
<proteinExistence type="inferred from homology"/>
<dbReference type="KEGG" id="dol:Dole_0891"/>
<name>A8ZVZ2_DESOH</name>
<dbReference type="eggNOG" id="COG1775">
    <property type="taxonomic scope" value="Bacteria"/>
</dbReference>
<dbReference type="HOGENOM" id="CLU_053697_0_0_7"/>
<dbReference type="AlphaFoldDB" id="A8ZVZ2"/>
<dbReference type="EMBL" id="CP000859">
    <property type="protein sequence ID" value="ABW66701.1"/>
    <property type="molecule type" value="Genomic_DNA"/>
</dbReference>
<accession>A8ZVZ2</accession>